<accession>A0ABT8D0H1</accession>
<name>A0ABT8D0H1_9FLAO</name>
<evidence type="ECO:0000313" key="2">
    <source>
        <dbReference type="Proteomes" id="UP001242368"/>
    </source>
</evidence>
<evidence type="ECO:0000313" key="1">
    <source>
        <dbReference type="EMBL" id="MDN3709771.1"/>
    </source>
</evidence>
<organism evidence="1 2">
    <name type="scientific">Paenimyroides ceti</name>
    <dbReference type="NCBI Taxonomy" id="395087"/>
    <lineage>
        <taxon>Bacteria</taxon>
        <taxon>Pseudomonadati</taxon>
        <taxon>Bacteroidota</taxon>
        <taxon>Flavobacteriia</taxon>
        <taxon>Flavobacteriales</taxon>
        <taxon>Flavobacteriaceae</taxon>
        <taxon>Paenimyroides</taxon>
    </lineage>
</organism>
<dbReference type="RefSeq" id="WP_290365226.1">
    <property type="nucleotide sequence ID" value="NZ_JAUFQU010000058.1"/>
</dbReference>
<protein>
    <submittedName>
        <fullName evidence="1">Uncharacterized protein</fullName>
    </submittedName>
</protein>
<proteinExistence type="predicted"/>
<gene>
    <name evidence="1" type="ORF">QW060_22775</name>
</gene>
<dbReference type="EMBL" id="JAUFQU010000058">
    <property type="protein sequence ID" value="MDN3709771.1"/>
    <property type="molecule type" value="Genomic_DNA"/>
</dbReference>
<sequence length="96" mass="11208">MLNRKWLDQQVKNSLKQLTINFDRPLLGKGHSISFGEDKNAVPDLKKLTYSEDKKSIIIEWELKENKNYEFILTGLSFKSPEGISIKDYKISFKTQ</sequence>
<comment type="caution">
    <text evidence="1">The sequence shown here is derived from an EMBL/GenBank/DDBJ whole genome shotgun (WGS) entry which is preliminary data.</text>
</comment>
<keyword evidence="2" id="KW-1185">Reference proteome</keyword>
<dbReference type="Proteomes" id="UP001242368">
    <property type="component" value="Unassembled WGS sequence"/>
</dbReference>
<reference evidence="2" key="1">
    <citation type="journal article" date="2019" name="Int. J. Syst. Evol. Microbiol.">
        <title>The Global Catalogue of Microorganisms (GCM) 10K type strain sequencing project: providing services to taxonomists for standard genome sequencing and annotation.</title>
        <authorList>
            <consortium name="The Broad Institute Genomics Platform"/>
            <consortium name="The Broad Institute Genome Sequencing Center for Infectious Disease"/>
            <person name="Wu L."/>
            <person name="Ma J."/>
        </authorList>
    </citation>
    <scope>NUCLEOTIDE SEQUENCE [LARGE SCALE GENOMIC DNA]</scope>
    <source>
        <strain evidence="2">CECT 7184</strain>
    </source>
</reference>